<dbReference type="AlphaFoldDB" id="A0A1Y2EF92"/>
<protein>
    <submittedName>
        <fullName evidence="1">Uncharacterized protein</fullName>
    </submittedName>
</protein>
<proteinExistence type="predicted"/>
<evidence type="ECO:0000313" key="2">
    <source>
        <dbReference type="Proteomes" id="UP000193689"/>
    </source>
</evidence>
<dbReference type="GeneID" id="63781091"/>
<evidence type="ECO:0000313" key="1">
    <source>
        <dbReference type="EMBL" id="ORY70242.1"/>
    </source>
</evidence>
<dbReference type="Proteomes" id="UP000193689">
    <property type="component" value="Unassembled WGS sequence"/>
</dbReference>
<gene>
    <name evidence="1" type="ORF">BCR38DRAFT_503528</name>
</gene>
<dbReference type="EMBL" id="MCFJ01000002">
    <property type="protein sequence ID" value="ORY70242.1"/>
    <property type="molecule type" value="Genomic_DNA"/>
</dbReference>
<dbReference type="RefSeq" id="XP_040720192.1">
    <property type="nucleotide sequence ID" value="XM_040864879.1"/>
</dbReference>
<dbReference type="InParanoid" id="A0A1Y2EF92"/>
<comment type="caution">
    <text evidence="1">The sequence shown here is derived from an EMBL/GenBank/DDBJ whole genome shotgun (WGS) entry which is preliminary data.</text>
</comment>
<name>A0A1Y2EF92_9PEZI</name>
<keyword evidence="2" id="KW-1185">Reference proteome</keyword>
<organism evidence="1 2">
    <name type="scientific">Pseudomassariella vexata</name>
    <dbReference type="NCBI Taxonomy" id="1141098"/>
    <lineage>
        <taxon>Eukaryota</taxon>
        <taxon>Fungi</taxon>
        <taxon>Dikarya</taxon>
        <taxon>Ascomycota</taxon>
        <taxon>Pezizomycotina</taxon>
        <taxon>Sordariomycetes</taxon>
        <taxon>Xylariomycetidae</taxon>
        <taxon>Amphisphaeriales</taxon>
        <taxon>Pseudomassariaceae</taxon>
        <taxon>Pseudomassariella</taxon>
    </lineage>
</organism>
<reference evidence="1 2" key="1">
    <citation type="submission" date="2016-07" db="EMBL/GenBank/DDBJ databases">
        <title>Pervasive Adenine N6-methylation of Active Genes in Fungi.</title>
        <authorList>
            <consortium name="DOE Joint Genome Institute"/>
            <person name="Mondo S.J."/>
            <person name="Dannebaum R.O."/>
            <person name="Kuo R.C."/>
            <person name="Labutti K."/>
            <person name="Haridas S."/>
            <person name="Kuo A."/>
            <person name="Salamov A."/>
            <person name="Ahrendt S.R."/>
            <person name="Lipzen A."/>
            <person name="Sullivan W."/>
            <person name="Andreopoulos W.B."/>
            <person name="Clum A."/>
            <person name="Lindquist E."/>
            <person name="Daum C."/>
            <person name="Ramamoorthy G.K."/>
            <person name="Gryganskyi A."/>
            <person name="Culley D."/>
            <person name="Magnuson J.K."/>
            <person name="James T.Y."/>
            <person name="O'Malley M.A."/>
            <person name="Stajich J.E."/>
            <person name="Spatafora J.W."/>
            <person name="Visel A."/>
            <person name="Grigoriev I.V."/>
        </authorList>
    </citation>
    <scope>NUCLEOTIDE SEQUENCE [LARGE SCALE GENOMIC DNA]</scope>
    <source>
        <strain evidence="1 2">CBS 129021</strain>
    </source>
</reference>
<accession>A0A1Y2EF92</accession>
<sequence>MSNPGVGEIYIKEKVGMPSSGHITPSRDSSATLEITDADLTAIRARIQLYEELKELKATEERLKAKLIGAKRPGRCRRSSESSSHKDVDLFDDIPIFKQTFSLRQRDAWLFMLTHTEDSYSRIEDGDGFTGDIEARIAEMLENARQRKDQDPEDFSIDLASLESKRPAQDEAGSALYFYGKLQEDLQCKLKTVFREMLPRNRQEIVHQAAIFGTSYNLASGDTTKRLLRIAQVRIRGKMIPKFDAVVEDFVEETVGETVGETVEEPGGKEAAEFRRIVTRQEDEEWMGNSVVKMARFLTAFVVAVEPIWSLSALEGNRKDGRASKRKRHRTIVFTYAPSARILWLVPPDGGPVHCNTALEFVYLITALSRYM</sequence>